<name>A0A7J7J357_BUGNE</name>
<comment type="caution">
    <text evidence="2">The sequence shown here is derived from an EMBL/GenBank/DDBJ whole genome shotgun (WGS) entry which is preliminary data.</text>
</comment>
<evidence type="ECO:0000313" key="2">
    <source>
        <dbReference type="EMBL" id="KAF6019878.1"/>
    </source>
</evidence>
<dbReference type="GO" id="GO:0030286">
    <property type="term" value="C:dynein complex"/>
    <property type="evidence" value="ECO:0007669"/>
    <property type="project" value="InterPro"/>
</dbReference>
<feature type="region of interest" description="Disordered" evidence="1">
    <location>
        <begin position="311"/>
        <end position="361"/>
    </location>
</feature>
<dbReference type="GO" id="GO:0007018">
    <property type="term" value="P:microtubule-based movement"/>
    <property type="evidence" value="ECO:0007669"/>
    <property type="project" value="InterPro"/>
</dbReference>
<keyword evidence="3" id="KW-1185">Reference proteome</keyword>
<feature type="region of interest" description="Disordered" evidence="1">
    <location>
        <begin position="79"/>
        <end position="163"/>
    </location>
</feature>
<sequence>MKEEVATKLKENVELLRKLQTLQDELLPVAKRGALLYTVLRSLSSVSSHYQFKLPQFLQMYYEAVGDDPPPDVFIETEEDQEEIDEQDLLDDQRAKPTKSESIKSQSRDRAKMSSDQGNTTAEESEATAGEYNDDFEGEDATGDAAPQSQTPISDAKPGDHDISPFVQVLENLPNFPSSGLDYSPLQANQTKVLVDQLTDTVMKYTRLSLDGDHQLLFKALMCLSIQKDSENFFNDEELSLLTQGNPGLGLSLSLEDFGSDAKAPEWLPKDRWENIMAISVLPGPLDNLCVRIAENSAAWEKWYNSSVPEREMISDQPQTDDNQTESSEAGESPKPKKEDQQQKSLEKMYKMSRQKSLDRRLKRCRSFTSCW</sequence>
<feature type="compositionally biased region" description="Basic and acidic residues" evidence="1">
    <location>
        <begin position="91"/>
        <end position="113"/>
    </location>
</feature>
<gene>
    <name evidence="2" type="ORF">EB796_021849</name>
</gene>
<feature type="compositionally biased region" description="Basic and acidic residues" evidence="1">
    <location>
        <begin position="332"/>
        <end position="360"/>
    </location>
</feature>
<feature type="compositionally biased region" description="Acidic residues" evidence="1">
    <location>
        <begin position="132"/>
        <end position="142"/>
    </location>
</feature>
<evidence type="ECO:0000256" key="1">
    <source>
        <dbReference type="SAM" id="MobiDB-lite"/>
    </source>
</evidence>
<dbReference type="InterPro" id="IPR026983">
    <property type="entry name" value="DHC"/>
</dbReference>
<evidence type="ECO:0000313" key="3">
    <source>
        <dbReference type="Proteomes" id="UP000593567"/>
    </source>
</evidence>
<dbReference type="PANTHER" id="PTHR46961">
    <property type="entry name" value="DYNEIN HEAVY CHAIN 1, AXONEMAL-LIKE PROTEIN"/>
    <property type="match status" value="1"/>
</dbReference>
<dbReference type="PANTHER" id="PTHR46961:SF21">
    <property type="entry name" value="LOW QUALITY PROTEIN: DYNEIN BETA CHAIN, FLAGELLAR OUTER ARM-LIKE"/>
    <property type="match status" value="1"/>
</dbReference>
<dbReference type="AlphaFoldDB" id="A0A7J7J357"/>
<dbReference type="Proteomes" id="UP000593567">
    <property type="component" value="Unassembled WGS sequence"/>
</dbReference>
<accession>A0A7J7J357</accession>
<organism evidence="2 3">
    <name type="scientific">Bugula neritina</name>
    <name type="common">Brown bryozoan</name>
    <name type="synonym">Sertularia neritina</name>
    <dbReference type="NCBI Taxonomy" id="10212"/>
    <lineage>
        <taxon>Eukaryota</taxon>
        <taxon>Metazoa</taxon>
        <taxon>Spiralia</taxon>
        <taxon>Lophotrochozoa</taxon>
        <taxon>Bryozoa</taxon>
        <taxon>Gymnolaemata</taxon>
        <taxon>Cheilostomatida</taxon>
        <taxon>Flustrina</taxon>
        <taxon>Buguloidea</taxon>
        <taxon>Bugulidae</taxon>
        <taxon>Bugula</taxon>
    </lineage>
</organism>
<dbReference type="Gene3D" id="1.10.8.1220">
    <property type="match status" value="1"/>
</dbReference>
<dbReference type="EMBL" id="VXIV02003208">
    <property type="protein sequence ID" value="KAF6019878.1"/>
    <property type="molecule type" value="Genomic_DNA"/>
</dbReference>
<protein>
    <submittedName>
        <fullName evidence="2">Uncharacterized protein</fullName>
    </submittedName>
</protein>
<feature type="compositionally biased region" description="Acidic residues" evidence="1">
    <location>
        <begin position="79"/>
        <end position="90"/>
    </location>
</feature>
<dbReference type="GO" id="GO:0045505">
    <property type="term" value="F:dynein intermediate chain binding"/>
    <property type="evidence" value="ECO:0007669"/>
    <property type="project" value="InterPro"/>
</dbReference>
<feature type="compositionally biased region" description="Polar residues" evidence="1">
    <location>
        <begin position="316"/>
        <end position="330"/>
    </location>
</feature>
<dbReference type="GO" id="GO:0051959">
    <property type="term" value="F:dynein light intermediate chain binding"/>
    <property type="evidence" value="ECO:0007669"/>
    <property type="project" value="InterPro"/>
</dbReference>
<reference evidence="2" key="1">
    <citation type="submission" date="2020-06" db="EMBL/GenBank/DDBJ databases">
        <title>Draft genome of Bugula neritina, a colonial animal packing powerful symbionts and potential medicines.</title>
        <authorList>
            <person name="Rayko M."/>
        </authorList>
    </citation>
    <scope>NUCLEOTIDE SEQUENCE [LARGE SCALE GENOMIC DNA]</scope>
    <source>
        <strain evidence="2">Kwan_BN1</strain>
    </source>
</reference>
<proteinExistence type="predicted"/>
<dbReference type="OrthoDB" id="10251809at2759"/>